<name>A0A1Y6IT97_9VIBR</name>
<protein>
    <submittedName>
        <fullName evidence="3">Uncharacterized protein</fullName>
    </submittedName>
</protein>
<gene>
    <name evidence="2" type="ORF">SBX37_17150</name>
    <name evidence="3" type="ORF">VIM7927_02146</name>
</gene>
<feature type="region of interest" description="Disordered" evidence="1">
    <location>
        <begin position="141"/>
        <end position="169"/>
    </location>
</feature>
<proteinExistence type="predicted"/>
<organism evidence="3 4">
    <name type="scientific">Vibrio mangrovi</name>
    <dbReference type="NCBI Taxonomy" id="474394"/>
    <lineage>
        <taxon>Bacteria</taxon>
        <taxon>Pseudomonadati</taxon>
        <taxon>Pseudomonadota</taxon>
        <taxon>Gammaproteobacteria</taxon>
        <taxon>Vibrionales</taxon>
        <taxon>Vibrionaceae</taxon>
        <taxon>Vibrio</taxon>
    </lineage>
</organism>
<evidence type="ECO:0000256" key="1">
    <source>
        <dbReference type="SAM" id="MobiDB-lite"/>
    </source>
</evidence>
<reference evidence="3 4" key="1">
    <citation type="submission" date="2017-05" db="EMBL/GenBank/DDBJ databases">
        <authorList>
            <person name="Song R."/>
            <person name="Chenine A.L."/>
            <person name="Ruprecht R.M."/>
        </authorList>
    </citation>
    <scope>NUCLEOTIDE SEQUENCE [LARGE SCALE GENOMIC DNA]</scope>
    <source>
        <strain evidence="3 4">CECT 7927</strain>
    </source>
</reference>
<reference evidence="2 5" key="2">
    <citation type="submission" date="2023-11" db="EMBL/GenBank/DDBJ databases">
        <title>Plant-associative lifestyle of Vibrio porteresiae and its evolutionary dynamics.</title>
        <authorList>
            <person name="Rameshkumar N."/>
            <person name="Kirti K."/>
        </authorList>
    </citation>
    <scope>NUCLEOTIDE SEQUENCE [LARGE SCALE GENOMIC DNA]</scope>
    <source>
        <strain evidence="2 5">MSSRF38</strain>
    </source>
</reference>
<dbReference type="EMBL" id="JAWRCO010000002">
    <property type="protein sequence ID" value="MDW6004586.1"/>
    <property type="molecule type" value="Genomic_DNA"/>
</dbReference>
<feature type="compositionally biased region" description="Polar residues" evidence="1">
    <location>
        <begin position="144"/>
        <end position="160"/>
    </location>
</feature>
<evidence type="ECO:0000313" key="5">
    <source>
        <dbReference type="Proteomes" id="UP001283366"/>
    </source>
</evidence>
<sequence length="169" mass="18999">MPNWISSLMHGNISPFHHASSSADPASHAGKPGISAKVNSASRNQIDQIEGKMAQITDLKQQLSLLMTKRSLHSPDRMIQMLSSQAHELHTKTHYQTENIDTILKQMKKGKLDTHKAGPHHELEQKLDILLHDWESLKDEYKSYSGSNHPAAPSQTQPGQLSPLRHFFE</sequence>
<dbReference type="Proteomes" id="UP000196125">
    <property type="component" value="Unassembled WGS sequence"/>
</dbReference>
<keyword evidence="5" id="KW-1185">Reference proteome</keyword>
<dbReference type="Proteomes" id="UP001283366">
    <property type="component" value="Unassembled WGS sequence"/>
</dbReference>
<dbReference type="AlphaFoldDB" id="A0A1Y6IT97"/>
<dbReference type="EMBL" id="FXXI01000003">
    <property type="protein sequence ID" value="SMS00875.1"/>
    <property type="molecule type" value="Genomic_DNA"/>
</dbReference>
<evidence type="ECO:0000313" key="3">
    <source>
        <dbReference type="EMBL" id="SMS00875.1"/>
    </source>
</evidence>
<accession>A0A1Y6IT97</accession>
<evidence type="ECO:0000313" key="4">
    <source>
        <dbReference type="Proteomes" id="UP000196125"/>
    </source>
</evidence>
<evidence type="ECO:0000313" key="2">
    <source>
        <dbReference type="EMBL" id="MDW6004586.1"/>
    </source>
</evidence>
<dbReference type="RefSeq" id="WP_087480924.1">
    <property type="nucleotide sequence ID" value="NZ_AP024884.1"/>
</dbReference>